<dbReference type="Proteomes" id="UP000290560">
    <property type="component" value="Unassembled WGS sequence"/>
</dbReference>
<reference evidence="1" key="1">
    <citation type="journal article" date="2018" name="Data Brief">
        <title>Genome sequence data from 17 accessions of Ensete ventricosum, a staple food crop for millions in Ethiopia.</title>
        <authorList>
            <person name="Yemataw Z."/>
            <person name="Muzemil S."/>
            <person name="Ambachew D."/>
            <person name="Tripathi L."/>
            <person name="Tesfaye K."/>
            <person name="Chala A."/>
            <person name="Farbos A."/>
            <person name="O'Neill P."/>
            <person name="Moore K."/>
            <person name="Grant M."/>
            <person name="Studholme D.J."/>
        </authorList>
    </citation>
    <scope>NUCLEOTIDE SEQUENCE [LARGE SCALE GENOMIC DNA]</scope>
    <source>
        <tissue evidence="1">Leaf</tissue>
    </source>
</reference>
<accession>A0A444EWC7</accession>
<sequence>MIASGKGVRGNVRTGLKEWHVTVVDKARLLCPFGQRKRRSRGMAMACGRVAPLLPCPVRPLHRLPSVSPFFCSSSSSSSSSSSFSLPRIFPIRPASRTAGIVACRRGPDQEPDAGRGDDFVVVSFYKFVVIENPQTDVARHLAFLQV</sequence>
<gene>
    <name evidence="1" type="ORF">BHM03_00000862</name>
</gene>
<proteinExistence type="predicted"/>
<organism evidence="1">
    <name type="scientific">Ensete ventricosum</name>
    <name type="common">Abyssinian banana</name>
    <name type="synonym">Musa ensete</name>
    <dbReference type="NCBI Taxonomy" id="4639"/>
    <lineage>
        <taxon>Eukaryota</taxon>
        <taxon>Viridiplantae</taxon>
        <taxon>Streptophyta</taxon>
        <taxon>Embryophyta</taxon>
        <taxon>Tracheophyta</taxon>
        <taxon>Spermatophyta</taxon>
        <taxon>Magnoliopsida</taxon>
        <taxon>Liliopsida</taxon>
        <taxon>Zingiberales</taxon>
        <taxon>Musaceae</taxon>
        <taxon>Ensete</taxon>
    </lineage>
</organism>
<evidence type="ECO:0000313" key="1">
    <source>
        <dbReference type="EMBL" id="RZR70616.1"/>
    </source>
</evidence>
<name>A0A444EWC7_ENSVE</name>
<protein>
    <submittedName>
        <fullName evidence="1">Uncharacterized protein</fullName>
    </submittedName>
</protein>
<dbReference type="AlphaFoldDB" id="A0A444EWC7"/>
<dbReference type="EMBL" id="KV875449">
    <property type="protein sequence ID" value="RZR70616.1"/>
    <property type="molecule type" value="Genomic_DNA"/>
</dbReference>